<accession>A0A452QFC6</accession>
<name>A0A452QFC6_URSAM</name>
<keyword evidence="9" id="KW-0297">G-protein coupled receptor</keyword>
<dbReference type="Ensembl" id="ENSUAMT00000012557.1">
    <property type="protein sequence ID" value="ENSUAMP00000011166.1"/>
    <property type="gene ID" value="ENSUAMG00000009143.1"/>
</dbReference>
<dbReference type="InterPro" id="IPR017452">
    <property type="entry name" value="GPCR_Rhodpsn_7TM"/>
</dbReference>
<dbReference type="STRING" id="9643.ENSUAMP00000003254"/>
<keyword evidence="5" id="KW-0716">Sensory transduction</keyword>
<comment type="subcellular location">
    <subcellularLocation>
        <location evidence="3">Cell membrane</location>
        <topology evidence="3">Multi-pass membrane protein</topology>
    </subcellularLocation>
</comment>
<feature type="transmembrane region" description="Helical" evidence="13">
    <location>
        <begin position="270"/>
        <end position="290"/>
    </location>
</feature>
<feature type="transmembrane region" description="Helical" evidence="13">
    <location>
        <begin position="238"/>
        <end position="258"/>
    </location>
</feature>
<proteinExistence type="predicted"/>
<evidence type="ECO:0000313" key="16">
    <source>
        <dbReference type="Proteomes" id="UP000291022"/>
    </source>
</evidence>
<dbReference type="InterPro" id="IPR050516">
    <property type="entry name" value="Olfactory_GPCR"/>
</dbReference>
<dbReference type="SUPFAM" id="SSF81321">
    <property type="entry name" value="Family A G protein-coupled receptor-like"/>
    <property type="match status" value="1"/>
</dbReference>
<feature type="transmembrane region" description="Helical" evidence="13">
    <location>
        <begin position="23"/>
        <end position="46"/>
    </location>
</feature>
<evidence type="ECO:0000256" key="11">
    <source>
        <dbReference type="ARBA" id="ARBA00023170"/>
    </source>
</evidence>
<evidence type="ECO:0000313" key="15">
    <source>
        <dbReference type="Ensembl" id="ENSUAMP00000003254.1"/>
    </source>
</evidence>
<evidence type="ECO:0000256" key="6">
    <source>
        <dbReference type="ARBA" id="ARBA00022692"/>
    </source>
</evidence>
<evidence type="ECO:0000256" key="7">
    <source>
        <dbReference type="ARBA" id="ARBA00022725"/>
    </source>
</evidence>
<comment type="function">
    <text evidence="1">Odorant receptor.</text>
</comment>
<dbReference type="GO" id="GO:0005886">
    <property type="term" value="C:plasma membrane"/>
    <property type="evidence" value="ECO:0007669"/>
    <property type="project" value="UniProtKB-SubCell"/>
</dbReference>
<evidence type="ECO:0000256" key="1">
    <source>
        <dbReference type="ARBA" id="ARBA00002936"/>
    </source>
</evidence>
<keyword evidence="4" id="KW-1003">Cell membrane</keyword>
<keyword evidence="16" id="KW-1185">Reference proteome</keyword>
<evidence type="ECO:0000256" key="4">
    <source>
        <dbReference type="ARBA" id="ARBA00022475"/>
    </source>
</evidence>
<dbReference type="FunFam" id="1.20.1070.10:FF:000037">
    <property type="entry name" value="Olfactory receptor"/>
    <property type="match status" value="1"/>
</dbReference>
<feature type="transmembrane region" description="Helical" evidence="13">
    <location>
        <begin position="58"/>
        <end position="76"/>
    </location>
</feature>
<dbReference type="OMA" id="QEMAPSV"/>
<dbReference type="GO" id="GO:0004984">
    <property type="term" value="F:olfactory receptor activity"/>
    <property type="evidence" value="ECO:0007669"/>
    <property type="project" value="InterPro"/>
</dbReference>
<feature type="transmembrane region" description="Helical" evidence="13">
    <location>
        <begin position="138"/>
        <end position="156"/>
    </location>
</feature>
<feature type="transmembrane region" description="Helical" evidence="13">
    <location>
        <begin position="195"/>
        <end position="217"/>
    </location>
</feature>
<evidence type="ECO:0000256" key="8">
    <source>
        <dbReference type="ARBA" id="ARBA00022989"/>
    </source>
</evidence>
<dbReference type="InterPro" id="IPR000276">
    <property type="entry name" value="GPCR_Rhodpsn"/>
</dbReference>
<keyword evidence="11" id="KW-0675">Receptor</keyword>
<dbReference type="PRINTS" id="PR00245">
    <property type="entry name" value="OLFACTORYR"/>
</dbReference>
<keyword evidence="6 13" id="KW-0812">Transmembrane</keyword>
<evidence type="ECO:0000256" key="9">
    <source>
        <dbReference type="ARBA" id="ARBA00023040"/>
    </source>
</evidence>
<reference evidence="15" key="2">
    <citation type="submission" date="2025-05" db="UniProtKB">
        <authorList>
            <consortium name="Ensembl"/>
        </authorList>
    </citation>
    <scope>IDENTIFICATION</scope>
</reference>
<dbReference type="GO" id="GO:0004930">
    <property type="term" value="F:G protein-coupled receptor activity"/>
    <property type="evidence" value="ECO:0007669"/>
    <property type="project" value="UniProtKB-KW"/>
</dbReference>
<reference evidence="16" key="1">
    <citation type="submission" date="2016-06" db="EMBL/GenBank/DDBJ databases">
        <title>De novo assembly and RNA-Seq shows season-dependent expression and editing in black bear kidneys.</title>
        <authorList>
            <person name="Korstanje R."/>
            <person name="Srivastava A."/>
            <person name="Sarsani V.K."/>
            <person name="Sheehan S.M."/>
            <person name="Seger R.L."/>
            <person name="Barter M.E."/>
            <person name="Lindqvist C."/>
            <person name="Brody L.C."/>
            <person name="Mullikin J.C."/>
        </authorList>
    </citation>
    <scope>NUCLEOTIDE SEQUENCE [LARGE SCALE GENOMIC DNA]</scope>
</reference>
<dbReference type="CDD" id="cd15227">
    <property type="entry name" value="7tmA_OR14-like"/>
    <property type="match status" value="1"/>
</dbReference>
<feature type="transmembrane region" description="Helical" evidence="13">
    <location>
        <begin position="96"/>
        <end position="117"/>
    </location>
</feature>
<keyword evidence="10 13" id="KW-0472">Membrane</keyword>
<keyword evidence="7" id="KW-0552">Olfaction</keyword>
<dbReference type="AlphaFoldDB" id="A0A452QFC6"/>
<dbReference type="PANTHER" id="PTHR26452">
    <property type="entry name" value="OLFACTORY RECEPTOR"/>
    <property type="match status" value="1"/>
</dbReference>
<dbReference type="InterPro" id="IPR000725">
    <property type="entry name" value="Olfact_rcpt"/>
</dbReference>
<dbReference type="Gene3D" id="1.20.1070.10">
    <property type="entry name" value="Rhodopsin 7-helix transmembrane proteins"/>
    <property type="match status" value="1"/>
</dbReference>
<dbReference type="PRINTS" id="PR00237">
    <property type="entry name" value="GPCRRHODOPSN"/>
</dbReference>
<evidence type="ECO:0000256" key="10">
    <source>
        <dbReference type="ARBA" id="ARBA00023136"/>
    </source>
</evidence>
<comment type="function">
    <text evidence="2">Putative odorant or sperm cell receptor.</text>
</comment>
<dbReference type="GeneTree" id="ENSGT01140000282578"/>
<keyword evidence="12" id="KW-0807">Transducer</keyword>
<evidence type="ECO:0000256" key="2">
    <source>
        <dbReference type="ARBA" id="ARBA00003929"/>
    </source>
</evidence>
<organism evidence="15 16">
    <name type="scientific">Ursus americanus</name>
    <name type="common">American black bear</name>
    <name type="synonym">Euarctos americanus</name>
    <dbReference type="NCBI Taxonomy" id="9643"/>
    <lineage>
        <taxon>Eukaryota</taxon>
        <taxon>Metazoa</taxon>
        <taxon>Chordata</taxon>
        <taxon>Craniata</taxon>
        <taxon>Vertebrata</taxon>
        <taxon>Euteleostomi</taxon>
        <taxon>Mammalia</taxon>
        <taxon>Eutheria</taxon>
        <taxon>Laurasiatheria</taxon>
        <taxon>Carnivora</taxon>
        <taxon>Caniformia</taxon>
        <taxon>Ursidae</taxon>
        <taxon>Ursus</taxon>
    </lineage>
</organism>
<dbReference type="Pfam" id="PF13853">
    <property type="entry name" value="7tm_4"/>
    <property type="match status" value="1"/>
</dbReference>
<evidence type="ECO:0000256" key="13">
    <source>
        <dbReference type="SAM" id="Phobius"/>
    </source>
</evidence>
<evidence type="ECO:0000256" key="5">
    <source>
        <dbReference type="ARBA" id="ARBA00022606"/>
    </source>
</evidence>
<evidence type="ECO:0000256" key="12">
    <source>
        <dbReference type="ARBA" id="ARBA00023224"/>
    </source>
</evidence>
<dbReference type="PROSITE" id="PS50262">
    <property type="entry name" value="G_PROTEIN_RECEP_F1_2"/>
    <property type="match status" value="1"/>
</dbReference>
<dbReference type="Ensembl" id="ENSUAMT00000003708.1">
    <property type="protein sequence ID" value="ENSUAMP00000003254.1"/>
    <property type="gene ID" value="ENSUAMG00000002985.1"/>
</dbReference>
<protein>
    <recommendedName>
        <fullName evidence="14">G-protein coupled receptors family 1 profile domain-containing protein</fullName>
    </recommendedName>
</protein>
<keyword evidence="8 13" id="KW-1133">Transmembrane helix</keyword>
<feature type="domain" description="G-protein coupled receptors family 1 profile" evidence="14">
    <location>
        <begin position="39"/>
        <end position="288"/>
    </location>
</feature>
<evidence type="ECO:0000256" key="3">
    <source>
        <dbReference type="ARBA" id="ARBA00004651"/>
    </source>
</evidence>
<sequence length="337" mass="38293">MLNSTIMMGFLLTGFSDVWELRVLHAITFFLMYTVTLMGNILIVTVTTLDRSLHTPMYFFLRNLSILDACYISVTVPNSCINSLLDSNTISKAGCVAQVFLVVFFVYVELLFLTIMAHDRHVAVCQPLHYPVIMNPQICIQMTLASILSGLIYAGVHTGNTFRLPFCQSNVIHQFFCDIPSLLKLSCSDTFSKEMVTIASGLGIGGGCFIFIIRSYIHIFSTVLKFPSGADRKKAFSTCVPHILVVSVFLSSGFYVYLRPSENSSTIHDMVLSVFYSIIPPLFNPVIYGLRNEQIKYAINKMKRMFIQEMIRNILYNLFTWQGKYRYIILVIRPKFC</sequence>
<evidence type="ECO:0000259" key="14">
    <source>
        <dbReference type="PROSITE" id="PS50262"/>
    </source>
</evidence>
<dbReference type="Proteomes" id="UP000291022">
    <property type="component" value="Unassembled WGS sequence"/>
</dbReference>